<dbReference type="AlphaFoldDB" id="A0A1P8F8Z6"/>
<feature type="region of interest" description="Disordered" evidence="1">
    <location>
        <begin position="1"/>
        <end position="101"/>
    </location>
</feature>
<proteinExistence type="predicted"/>
<dbReference type="Proteomes" id="UP000185934">
    <property type="component" value="Chromosome"/>
</dbReference>
<evidence type="ECO:0000313" key="3">
    <source>
        <dbReference type="Proteomes" id="UP000185934"/>
    </source>
</evidence>
<feature type="compositionally biased region" description="Low complexity" evidence="1">
    <location>
        <begin position="16"/>
        <end position="30"/>
    </location>
</feature>
<feature type="compositionally biased region" description="Basic and acidic residues" evidence="1">
    <location>
        <begin position="63"/>
        <end position="76"/>
    </location>
</feature>
<evidence type="ECO:0000256" key="1">
    <source>
        <dbReference type="SAM" id="MobiDB-lite"/>
    </source>
</evidence>
<evidence type="ECO:0000313" key="2">
    <source>
        <dbReference type="EMBL" id="APV44892.1"/>
    </source>
</evidence>
<keyword evidence="3" id="KW-1185">Reference proteome</keyword>
<feature type="compositionally biased region" description="Basic residues" evidence="1">
    <location>
        <begin position="36"/>
        <end position="46"/>
    </location>
</feature>
<accession>A0A1P8F8Z6</accession>
<sequence length="101" mass="10676">MTLAQGRYTPTGRVTGRNGYPSPSNPSPSRGEGGWRGRKVRLSRRPRAGEDTDQAGDRQVGPTRDDLKTGGQDHQKITTGEEAEEVGGESIGGGAEPAVFP</sequence>
<organism evidence="2 3">
    <name type="scientific">Dehalogenimonas formicexedens</name>
    <dbReference type="NCBI Taxonomy" id="1839801"/>
    <lineage>
        <taxon>Bacteria</taxon>
        <taxon>Bacillati</taxon>
        <taxon>Chloroflexota</taxon>
        <taxon>Dehalococcoidia</taxon>
        <taxon>Dehalococcoidales</taxon>
        <taxon>Dehalococcoidaceae</taxon>
        <taxon>Dehalogenimonas</taxon>
    </lineage>
</organism>
<dbReference type="KEGG" id="dfo:Dform_01571"/>
<name>A0A1P8F8Z6_9CHLR</name>
<protein>
    <submittedName>
        <fullName evidence="2">Uncharacterized protein</fullName>
    </submittedName>
</protein>
<gene>
    <name evidence="2" type="ORF">Dform_01571</name>
</gene>
<dbReference type="EMBL" id="CP018258">
    <property type="protein sequence ID" value="APV44892.1"/>
    <property type="molecule type" value="Genomic_DNA"/>
</dbReference>
<reference evidence="3" key="1">
    <citation type="submission" date="2016-11" db="EMBL/GenBank/DDBJ databases">
        <title>Dehalogenimonas formicexedens sp. nov., a chlorinated alkane respiring bacterium isolated from contaminated groundwater.</title>
        <authorList>
            <person name="Key T.A."/>
            <person name="Bowman K.S."/>
            <person name="Lee I."/>
            <person name="Chun J."/>
            <person name="Albuquerque L."/>
            <person name="da Costa M.S."/>
            <person name="Rainey F.A."/>
            <person name="Moe W.M."/>
        </authorList>
    </citation>
    <scope>NUCLEOTIDE SEQUENCE [LARGE SCALE GENOMIC DNA]</scope>
    <source>
        <strain evidence="3">NSZ-14</strain>
    </source>
</reference>